<gene>
    <name evidence="3" type="ORF">HNR21_003857</name>
</gene>
<protein>
    <recommendedName>
        <fullName evidence="2">Phytase-like domain-containing protein</fullName>
    </recommendedName>
</protein>
<feature type="signal peptide" evidence="1">
    <location>
        <begin position="1"/>
        <end position="26"/>
    </location>
</feature>
<keyword evidence="4" id="KW-1185">Reference proteome</keyword>
<feature type="chain" id="PRO_5030810063" description="Phytase-like domain-containing protein" evidence="1">
    <location>
        <begin position="27"/>
        <end position="353"/>
    </location>
</feature>
<proteinExistence type="predicted"/>
<dbReference type="InterPro" id="IPR027372">
    <property type="entry name" value="Phytase-like_dom"/>
</dbReference>
<reference evidence="3 4" key="1">
    <citation type="submission" date="2020-08" db="EMBL/GenBank/DDBJ databases">
        <title>Sequencing the genomes of 1000 actinobacteria strains.</title>
        <authorList>
            <person name="Klenk H.-P."/>
        </authorList>
    </citation>
    <scope>NUCLEOTIDE SEQUENCE [LARGE SCALE GENOMIC DNA]</scope>
    <source>
        <strain evidence="3 4">DSM 45823</strain>
    </source>
</reference>
<accession>A0A7W3MZX3</accession>
<evidence type="ECO:0000259" key="2">
    <source>
        <dbReference type="Pfam" id="PF13449"/>
    </source>
</evidence>
<evidence type="ECO:0000313" key="4">
    <source>
        <dbReference type="Proteomes" id="UP000539313"/>
    </source>
</evidence>
<dbReference type="Proteomes" id="UP000539313">
    <property type="component" value="Unassembled WGS sequence"/>
</dbReference>
<evidence type="ECO:0000256" key="1">
    <source>
        <dbReference type="SAM" id="SignalP"/>
    </source>
</evidence>
<feature type="domain" description="Phytase-like" evidence="2">
    <location>
        <begin position="59"/>
        <end position="338"/>
    </location>
</feature>
<organism evidence="3 4">
    <name type="scientific">Thermomonospora cellulosilytica</name>
    <dbReference type="NCBI Taxonomy" id="1411118"/>
    <lineage>
        <taxon>Bacteria</taxon>
        <taxon>Bacillati</taxon>
        <taxon>Actinomycetota</taxon>
        <taxon>Actinomycetes</taxon>
        <taxon>Streptosporangiales</taxon>
        <taxon>Thermomonosporaceae</taxon>
        <taxon>Thermomonospora</taxon>
    </lineage>
</organism>
<keyword evidence="1" id="KW-0732">Signal</keyword>
<sequence length="353" mass="36353">MRSRSFVVPAVVAVSLAVGGAVPVSAGSAPHAGPGVCSPSAALLGFSDALDKTQVEGTAVAGLSALGLVRSGRALALVDNIGTTPARLVHLSVRPGHGGPAVSATGVTTLRRPDGTPYTGADFDGEGLVIERGGRSVLASSEVEPSIRRFRLDDGRQVAELPVPARLRMAPDGRAARNQTFEALAASRDGRTVYAGMEGPLAGDGDGMVRIVRYEGRPGGAYRPVAQYAYRTDPGLGLVELVVADGGLLALERGFTAGVGNTVRVHRVGIRGARDVSEVESLRDVPQAALPKEPLVDLADCPPSGATAKQPQPNPLLDNVEGMALGPGRVLYLVSDDNAGPAQTTRLYALVIR</sequence>
<dbReference type="RefSeq" id="WP_220500213.1">
    <property type="nucleotide sequence ID" value="NZ_JACJII010000001.1"/>
</dbReference>
<name>A0A7W3MZX3_9ACTN</name>
<dbReference type="EMBL" id="JACJII010000001">
    <property type="protein sequence ID" value="MBA9004975.1"/>
    <property type="molecule type" value="Genomic_DNA"/>
</dbReference>
<dbReference type="Pfam" id="PF13449">
    <property type="entry name" value="Phytase-like"/>
    <property type="match status" value="1"/>
</dbReference>
<dbReference type="SUPFAM" id="SSF63829">
    <property type="entry name" value="Calcium-dependent phosphotriesterase"/>
    <property type="match status" value="1"/>
</dbReference>
<evidence type="ECO:0000313" key="3">
    <source>
        <dbReference type="EMBL" id="MBA9004975.1"/>
    </source>
</evidence>
<dbReference type="AlphaFoldDB" id="A0A7W3MZX3"/>
<comment type="caution">
    <text evidence="3">The sequence shown here is derived from an EMBL/GenBank/DDBJ whole genome shotgun (WGS) entry which is preliminary data.</text>
</comment>